<keyword evidence="10" id="KW-1185">Reference proteome</keyword>
<dbReference type="GO" id="GO:0005667">
    <property type="term" value="C:transcription regulator complex"/>
    <property type="evidence" value="ECO:0007669"/>
    <property type="project" value="TreeGrafter"/>
</dbReference>
<dbReference type="OrthoDB" id="427030at2759"/>
<evidence type="ECO:0000256" key="4">
    <source>
        <dbReference type="ARBA" id="ARBA00022833"/>
    </source>
</evidence>
<dbReference type="EMBL" id="WJQU01000001">
    <property type="protein sequence ID" value="KAJ6646862.1"/>
    <property type="molecule type" value="Genomic_DNA"/>
</dbReference>
<gene>
    <name evidence="9" type="primary">ZNF552</name>
    <name evidence="9" type="ORF">Bhyg_02076</name>
</gene>
<dbReference type="PROSITE" id="PS00028">
    <property type="entry name" value="ZINC_FINGER_C2H2_1"/>
    <property type="match status" value="2"/>
</dbReference>
<dbReference type="AlphaFoldDB" id="A0A9Q0NAU6"/>
<keyword evidence="5" id="KW-0539">Nucleus</keyword>
<dbReference type="FunFam" id="3.30.160.60:FF:000446">
    <property type="entry name" value="Zinc finger protein"/>
    <property type="match status" value="1"/>
</dbReference>
<evidence type="ECO:0000256" key="3">
    <source>
        <dbReference type="ARBA" id="ARBA00022771"/>
    </source>
</evidence>
<reference evidence="9" key="1">
    <citation type="submission" date="2022-07" db="EMBL/GenBank/DDBJ databases">
        <authorList>
            <person name="Trinca V."/>
            <person name="Uliana J.V.C."/>
            <person name="Torres T.T."/>
            <person name="Ward R.J."/>
            <person name="Monesi N."/>
        </authorList>
    </citation>
    <scope>NUCLEOTIDE SEQUENCE</scope>
    <source>
        <strain evidence="9">HSMRA1968</strain>
        <tissue evidence="9">Whole embryos</tissue>
    </source>
</reference>
<dbReference type="PANTHER" id="PTHR14003">
    <property type="entry name" value="TRANSCRIPTIONAL REPRESSOR PROTEIN YY"/>
    <property type="match status" value="1"/>
</dbReference>
<feature type="compositionally biased region" description="Low complexity" evidence="7">
    <location>
        <begin position="102"/>
        <end position="111"/>
    </location>
</feature>
<comment type="caution">
    <text evidence="9">The sequence shown here is derived from an EMBL/GenBank/DDBJ whole genome shotgun (WGS) entry which is preliminary data.</text>
</comment>
<accession>A0A9Q0NAU6</accession>
<evidence type="ECO:0000313" key="10">
    <source>
        <dbReference type="Proteomes" id="UP001151699"/>
    </source>
</evidence>
<dbReference type="FunFam" id="3.30.160.60:FF:001963">
    <property type="entry name" value="Replication initiator 1"/>
    <property type="match status" value="1"/>
</dbReference>
<keyword evidence="1" id="KW-0479">Metal-binding</keyword>
<dbReference type="InterPro" id="IPR036236">
    <property type="entry name" value="Znf_C2H2_sf"/>
</dbReference>
<dbReference type="PROSITE" id="PS50157">
    <property type="entry name" value="ZINC_FINGER_C2H2_2"/>
    <property type="match status" value="2"/>
</dbReference>
<evidence type="ECO:0000256" key="2">
    <source>
        <dbReference type="ARBA" id="ARBA00022737"/>
    </source>
</evidence>
<keyword evidence="2" id="KW-0677">Repeat</keyword>
<evidence type="ECO:0000313" key="9">
    <source>
        <dbReference type="EMBL" id="KAJ6646862.1"/>
    </source>
</evidence>
<organism evidence="9 10">
    <name type="scientific">Pseudolycoriella hygida</name>
    <dbReference type="NCBI Taxonomy" id="35572"/>
    <lineage>
        <taxon>Eukaryota</taxon>
        <taxon>Metazoa</taxon>
        <taxon>Ecdysozoa</taxon>
        <taxon>Arthropoda</taxon>
        <taxon>Hexapoda</taxon>
        <taxon>Insecta</taxon>
        <taxon>Pterygota</taxon>
        <taxon>Neoptera</taxon>
        <taxon>Endopterygota</taxon>
        <taxon>Diptera</taxon>
        <taxon>Nematocera</taxon>
        <taxon>Sciaroidea</taxon>
        <taxon>Sciaridae</taxon>
        <taxon>Pseudolycoriella</taxon>
    </lineage>
</organism>
<dbReference type="GO" id="GO:0000785">
    <property type="term" value="C:chromatin"/>
    <property type="evidence" value="ECO:0007669"/>
    <property type="project" value="TreeGrafter"/>
</dbReference>
<dbReference type="InterPro" id="IPR013087">
    <property type="entry name" value="Znf_C2H2_type"/>
</dbReference>
<feature type="domain" description="C2H2-type" evidence="8">
    <location>
        <begin position="117"/>
        <end position="144"/>
    </location>
</feature>
<feature type="non-terminal residue" evidence="9">
    <location>
        <position position="1"/>
    </location>
</feature>
<dbReference type="GO" id="GO:0000981">
    <property type="term" value="F:DNA-binding transcription factor activity, RNA polymerase II-specific"/>
    <property type="evidence" value="ECO:0007669"/>
    <property type="project" value="TreeGrafter"/>
</dbReference>
<feature type="region of interest" description="Disordered" evidence="7">
    <location>
        <begin position="1"/>
        <end position="116"/>
    </location>
</feature>
<protein>
    <submittedName>
        <fullName evidence="9">Zinc finger protein</fullName>
    </submittedName>
</protein>
<dbReference type="SUPFAM" id="SSF57667">
    <property type="entry name" value="beta-beta-alpha zinc fingers"/>
    <property type="match status" value="2"/>
</dbReference>
<keyword evidence="4" id="KW-0862">Zinc</keyword>
<feature type="domain" description="C2H2-type" evidence="8">
    <location>
        <begin position="145"/>
        <end position="172"/>
    </location>
</feature>
<dbReference type="SMART" id="SM00355">
    <property type="entry name" value="ZnF_C2H2"/>
    <property type="match status" value="2"/>
</dbReference>
<evidence type="ECO:0000256" key="5">
    <source>
        <dbReference type="ARBA" id="ARBA00023242"/>
    </source>
</evidence>
<evidence type="ECO:0000256" key="6">
    <source>
        <dbReference type="PROSITE-ProRule" id="PRU00042"/>
    </source>
</evidence>
<feature type="compositionally biased region" description="Polar residues" evidence="7">
    <location>
        <begin position="81"/>
        <end position="94"/>
    </location>
</feature>
<feature type="compositionally biased region" description="Low complexity" evidence="7">
    <location>
        <begin position="19"/>
        <end position="38"/>
    </location>
</feature>
<name>A0A9Q0NAU6_9DIPT</name>
<dbReference type="GO" id="GO:0000978">
    <property type="term" value="F:RNA polymerase II cis-regulatory region sequence-specific DNA binding"/>
    <property type="evidence" value="ECO:0007669"/>
    <property type="project" value="TreeGrafter"/>
</dbReference>
<dbReference type="Gene3D" id="3.30.160.60">
    <property type="entry name" value="Classic Zinc Finger"/>
    <property type="match status" value="3"/>
</dbReference>
<dbReference type="GO" id="GO:0008270">
    <property type="term" value="F:zinc ion binding"/>
    <property type="evidence" value="ECO:0007669"/>
    <property type="project" value="UniProtKB-KW"/>
</dbReference>
<evidence type="ECO:0000256" key="1">
    <source>
        <dbReference type="ARBA" id="ARBA00022723"/>
    </source>
</evidence>
<dbReference type="Pfam" id="PF00096">
    <property type="entry name" value="zf-C2H2"/>
    <property type="match status" value="2"/>
</dbReference>
<proteinExistence type="predicted"/>
<keyword evidence="3 6" id="KW-0863">Zinc-finger</keyword>
<sequence>QIKAEPMGFYSTCPPPPQMLQALQPQRSDSSDQQQQQSVIINDKDMQPQPLIVQNHGMDWRTRLPDSNDQNNDEPQPPDTPMSTVSDATKQEIQSAHGMPHSLSSQSSTGHSRSKPQACKVCGKMLSSASSYYVHMKLHSGTKPFQCTVCEAAFCRKPYLEVHMRTHTGERPFQLQGRMKRFTQKSSLNIHKRIHTGLTMKIKISNIKVFKS</sequence>
<dbReference type="GO" id="GO:0031519">
    <property type="term" value="C:PcG protein complex"/>
    <property type="evidence" value="ECO:0007669"/>
    <property type="project" value="TreeGrafter"/>
</dbReference>
<dbReference type="PANTHER" id="PTHR14003:SF23">
    <property type="entry name" value="ZINC FINGER PROTEIN 143"/>
    <property type="match status" value="1"/>
</dbReference>
<dbReference type="Proteomes" id="UP001151699">
    <property type="component" value="Chromosome A"/>
</dbReference>
<evidence type="ECO:0000259" key="8">
    <source>
        <dbReference type="PROSITE" id="PS50157"/>
    </source>
</evidence>
<evidence type="ECO:0000256" key="7">
    <source>
        <dbReference type="SAM" id="MobiDB-lite"/>
    </source>
</evidence>